<name>A0A8X6TGN4_NEPPI</name>
<evidence type="ECO:0000313" key="2">
    <source>
        <dbReference type="Proteomes" id="UP000887013"/>
    </source>
</evidence>
<organism evidence="1 2">
    <name type="scientific">Nephila pilipes</name>
    <name type="common">Giant wood spider</name>
    <name type="synonym">Nephila maculata</name>
    <dbReference type="NCBI Taxonomy" id="299642"/>
    <lineage>
        <taxon>Eukaryota</taxon>
        <taxon>Metazoa</taxon>
        <taxon>Ecdysozoa</taxon>
        <taxon>Arthropoda</taxon>
        <taxon>Chelicerata</taxon>
        <taxon>Arachnida</taxon>
        <taxon>Araneae</taxon>
        <taxon>Araneomorphae</taxon>
        <taxon>Entelegynae</taxon>
        <taxon>Araneoidea</taxon>
        <taxon>Nephilidae</taxon>
        <taxon>Nephila</taxon>
    </lineage>
</organism>
<evidence type="ECO:0000313" key="1">
    <source>
        <dbReference type="EMBL" id="GFT12843.1"/>
    </source>
</evidence>
<dbReference type="EMBL" id="BMAW01057793">
    <property type="protein sequence ID" value="GFT12843.1"/>
    <property type="molecule type" value="Genomic_DNA"/>
</dbReference>
<reference evidence="1" key="1">
    <citation type="submission" date="2020-08" db="EMBL/GenBank/DDBJ databases">
        <title>Multicomponent nature underlies the extraordinary mechanical properties of spider dragline silk.</title>
        <authorList>
            <person name="Kono N."/>
            <person name="Nakamura H."/>
            <person name="Mori M."/>
            <person name="Yoshida Y."/>
            <person name="Ohtoshi R."/>
            <person name="Malay A.D."/>
            <person name="Moran D.A.P."/>
            <person name="Tomita M."/>
            <person name="Numata K."/>
            <person name="Arakawa K."/>
        </authorList>
    </citation>
    <scope>NUCLEOTIDE SEQUENCE</scope>
</reference>
<protein>
    <submittedName>
        <fullName evidence="1">Uncharacterized protein</fullName>
    </submittedName>
</protein>
<gene>
    <name evidence="1" type="ORF">NPIL_576141</name>
</gene>
<comment type="caution">
    <text evidence="1">The sequence shown here is derived from an EMBL/GenBank/DDBJ whole genome shotgun (WGS) entry which is preliminary data.</text>
</comment>
<accession>A0A8X6TGN4</accession>
<dbReference type="Proteomes" id="UP000887013">
    <property type="component" value="Unassembled WGS sequence"/>
</dbReference>
<sequence>MTSEDWLHISTDCESSRHFYQEVVDSNNFKMQVVARTSLVTESERTVAKVSCYKYGEERSRNTETKSQSSLKHNTEPESIFITKLLKIFVMIRLWL</sequence>
<dbReference type="AlphaFoldDB" id="A0A8X6TGN4"/>
<keyword evidence="2" id="KW-1185">Reference proteome</keyword>
<proteinExistence type="predicted"/>